<dbReference type="Proteomes" id="UP000236268">
    <property type="component" value="Unassembled WGS sequence"/>
</dbReference>
<evidence type="ECO:0000313" key="1">
    <source>
        <dbReference type="EMBL" id="AIB11947.1"/>
    </source>
</evidence>
<dbReference type="EMBL" id="CP007793">
    <property type="protein sequence ID" value="AIB11947.1"/>
    <property type="molecule type" value="Genomic_DNA"/>
</dbReference>
<dbReference type="Gene3D" id="1.10.10.1150">
    <property type="entry name" value="Coenzyme PQQ synthesis protein D (PqqD)"/>
    <property type="match status" value="1"/>
</dbReference>
<dbReference type="RefSeq" id="WP_038528254.1">
    <property type="nucleotide sequence ID" value="NZ_POWG01000023.1"/>
</dbReference>
<name>A0A060DGK4_9PROT</name>
<dbReference type="InterPro" id="IPR008792">
    <property type="entry name" value="PQQD"/>
</dbReference>
<dbReference type="Proteomes" id="UP000027186">
    <property type="component" value="Chromosome"/>
</dbReference>
<evidence type="ECO:0000313" key="4">
    <source>
        <dbReference type="Proteomes" id="UP000236268"/>
    </source>
</evidence>
<dbReference type="EMBL" id="POWG01000023">
    <property type="protein sequence ID" value="PNQ97097.1"/>
    <property type="molecule type" value="Genomic_DNA"/>
</dbReference>
<accession>A0A060DGK4</accession>
<accession>A0A2K1FX26</accession>
<organism evidence="1 3">
    <name type="scientific">Azospirillum argentinense</name>
    <dbReference type="NCBI Taxonomy" id="2970906"/>
    <lineage>
        <taxon>Bacteria</taxon>
        <taxon>Pseudomonadati</taxon>
        <taxon>Pseudomonadota</taxon>
        <taxon>Alphaproteobacteria</taxon>
        <taxon>Rhodospirillales</taxon>
        <taxon>Azospirillaceae</taxon>
        <taxon>Azospirillum</taxon>
    </lineage>
</organism>
<dbReference type="AlphaFoldDB" id="A0A060DGK4"/>
<reference evidence="2 4" key="2">
    <citation type="submission" date="2018-01" db="EMBL/GenBank/DDBJ databases">
        <title>Whole genome sequence of Azospirillum brasilense REC3 isolated from strawberry roots.</title>
        <authorList>
            <person name="Fontana C.A."/>
            <person name="Salazar S.M."/>
            <person name="Bassi D."/>
            <person name="Puglisi E."/>
            <person name="Lovaisa N.C."/>
            <person name="Toffoli L.M."/>
            <person name="Pedraza R."/>
            <person name="Cocconcelli P.S."/>
        </authorList>
    </citation>
    <scope>NUCLEOTIDE SEQUENCE [LARGE SCALE GENOMIC DNA]</scope>
    <source>
        <strain evidence="2 4">REC3</strain>
    </source>
</reference>
<dbReference type="KEGG" id="abq:ABAZ39_08025"/>
<dbReference type="Pfam" id="PF05402">
    <property type="entry name" value="PqqD"/>
    <property type="match status" value="1"/>
</dbReference>
<evidence type="ECO:0000313" key="2">
    <source>
        <dbReference type="EMBL" id="PNQ97097.1"/>
    </source>
</evidence>
<protein>
    <submittedName>
        <fullName evidence="2">PqqD family protein</fullName>
    </submittedName>
    <submittedName>
        <fullName evidence="1">Pyrroloquinoline quinone biosynthesis protein PqqD</fullName>
    </submittedName>
</protein>
<sequence length="105" mass="11357">MTDGVTEEDRVRLAPGVMLRQDRVRGHWQLLGPERVLILDEVALEVVRAVTARPQTGQSQTGQPPVTVGTAVGVLAAQFDAPRDEIAADVLELLGDMIAKGFLTR</sequence>
<evidence type="ECO:0000313" key="3">
    <source>
        <dbReference type="Proteomes" id="UP000027186"/>
    </source>
</evidence>
<proteinExistence type="predicted"/>
<dbReference type="InterPro" id="IPR041881">
    <property type="entry name" value="PqqD_sf"/>
</dbReference>
<gene>
    <name evidence="1" type="ORF">ABAZ39_08025</name>
    <name evidence="2" type="ORF">C1S70_20640</name>
</gene>
<reference evidence="1 3" key="1">
    <citation type="journal article" date="2014" name="Genome Announc.">
        <title>Complete Genome Sequence of the Model Rhizosphere Strain Azospirillum brasilense Az39, Successfully Applied in Agriculture.</title>
        <authorList>
            <person name="Rivera D."/>
            <person name="Revale S."/>
            <person name="Molina R."/>
            <person name="Gualpa J."/>
            <person name="Puente M."/>
            <person name="Maroniche G."/>
            <person name="Paris G."/>
            <person name="Baker D."/>
            <person name="Clavijo B."/>
            <person name="McLay K."/>
            <person name="Spaepen S."/>
            <person name="Perticari A."/>
            <person name="Vazquez M."/>
            <person name="Wisniewski-Dye F."/>
            <person name="Watkins C."/>
            <person name="Martinez-Abarca F."/>
            <person name="Vanderleyden J."/>
            <person name="Cassan F."/>
        </authorList>
    </citation>
    <scope>NUCLEOTIDE SEQUENCE [LARGE SCALE GENOMIC DNA]</scope>
    <source>
        <strain evidence="1 3">Az39</strain>
    </source>
</reference>
<dbReference type="OrthoDB" id="7995890at2"/>